<dbReference type="Pfam" id="PF00561">
    <property type="entry name" value="Abhydrolase_1"/>
    <property type="match status" value="1"/>
</dbReference>
<evidence type="ECO:0000313" key="4">
    <source>
        <dbReference type="Proteomes" id="UP000636960"/>
    </source>
</evidence>
<evidence type="ECO:0000259" key="2">
    <source>
        <dbReference type="Pfam" id="PF00561"/>
    </source>
</evidence>
<dbReference type="RefSeq" id="WP_203781000.1">
    <property type="nucleotide sequence ID" value="NZ_BOMV01000016.1"/>
</dbReference>
<proteinExistence type="predicted"/>
<dbReference type="AlphaFoldDB" id="A0A919JT34"/>
<dbReference type="Gene3D" id="3.40.50.1820">
    <property type="entry name" value="alpha/beta hydrolase"/>
    <property type="match status" value="1"/>
</dbReference>
<protein>
    <recommendedName>
        <fullName evidence="2">AB hydrolase-1 domain-containing protein</fullName>
    </recommendedName>
</protein>
<dbReference type="GO" id="GO:0016020">
    <property type="term" value="C:membrane"/>
    <property type="evidence" value="ECO:0007669"/>
    <property type="project" value="TreeGrafter"/>
</dbReference>
<sequence>MEEIDIPVAGGPLRVLLWPGDGPLVVAAHGITANALSWAAVARALHGRVRLAAPDLRGRAGSAALPGPFGMARHAADLIAVIDHFGERSARLVGHSMGGFVVTETAARHPERVDSVLLVDGGIPLAVPPGMDVDTALQATIGPAMQRLNMKFPKFRDYLAYFRSNPALGRYWSPDIEAYVLRDYTGTGSTCNIDAIRADARDMLSAPAAYGYPLLWAPRGLQDEDTGLYAKDQLAAVDAELIPDVNHYTILLGAGAERVATRIVA</sequence>
<reference evidence="3" key="1">
    <citation type="submission" date="2021-01" db="EMBL/GenBank/DDBJ databases">
        <title>Whole genome shotgun sequence of Actinoplanes rishiriensis NBRC 108556.</title>
        <authorList>
            <person name="Komaki H."/>
            <person name="Tamura T."/>
        </authorList>
    </citation>
    <scope>NUCLEOTIDE SEQUENCE</scope>
    <source>
        <strain evidence="3">NBRC 108556</strain>
    </source>
</reference>
<evidence type="ECO:0000256" key="1">
    <source>
        <dbReference type="ARBA" id="ARBA00022801"/>
    </source>
</evidence>
<dbReference type="Proteomes" id="UP000636960">
    <property type="component" value="Unassembled WGS sequence"/>
</dbReference>
<feature type="domain" description="AB hydrolase-1" evidence="2">
    <location>
        <begin position="23"/>
        <end position="173"/>
    </location>
</feature>
<dbReference type="InterPro" id="IPR000073">
    <property type="entry name" value="AB_hydrolase_1"/>
</dbReference>
<dbReference type="PANTHER" id="PTHR43798">
    <property type="entry name" value="MONOACYLGLYCEROL LIPASE"/>
    <property type="match status" value="1"/>
</dbReference>
<keyword evidence="4" id="KW-1185">Reference proteome</keyword>
<dbReference type="GO" id="GO:0016787">
    <property type="term" value="F:hydrolase activity"/>
    <property type="evidence" value="ECO:0007669"/>
    <property type="project" value="UniProtKB-KW"/>
</dbReference>
<keyword evidence="1" id="KW-0378">Hydrolase</keyword>
<name>A0A919JT34_9ACTN</name>
<gene>
    <name evidence="3" type="ORF">Ari01nite_21460</name>
</gene>
<dbReference type="SUPFAM" id="SSF53474">
    <property type="entry name" value="alpha/beta-Hydrolases"/>
    <property type="match status" value="1"/>
</dbReference>
<comment type="caution">
    <text evidence="3">The sequence shown here is derived from an EMBL/GenBank/DDBJ whole genome shotgun (WGS) entry which is preliminary data.</text>
</comment>
<dbReference type="InterPro" id="IPR050266">
    <property type="entry name" value="AB_hydrolase_sf"/>
</dbReference>
<evidence type="ECO:0000313" key="3">
    <source>
        <dbReference type="EMBL" id="GIE94681.1"/>
    </source>
</evidence>
<dbReference type="EMBL" id="BOMV01000016">
    <property type="protein sequence ID" value="GIE94681.1"/>
    <property type="molecule type" value="Genomic_DNA"/>
</dbReference>
<dbReference type="PANTHER" id="PTHR43798:SF31">
    <property type="entry name" value="AB HYDROLASE SUPERFAMILY PROTEIN YCLE"/>
    <property type="match status" value="1"/>
</dbReference>
<dbReference type="InterPro" id="IPR029058">
    <property type="entry name" value="AB_hydrolase_fold"/>
</dbReference>
<accession>A0A919JT34</accession>
<dbReference type="PRINTS" id="PR00111">
    <property type="entry name" value="ABHYDROLASE"/>
</dbReference>
<organism evidence="3 4">
    <name type="scientific">Paractinoplanes rishiriensis</name>
    <dbReference type="NCBI Taxonomy" id="1050105"/>
    <lineage>
        <taxon>Bacteria</taxon>
        <taxon>Bacillati</taxon>
        <taxon>Actinomycetota</taxon>
        <taxon>Actinomycetes</taxon>
        <taxon>Micromonosporales</taxon>
        <taxon>Micromonosporaceae</taxon>
        <taxon>Paractinoplanes</taxon>
    </lineage>
</organism>